<sequence>MMGRLHNAEQRAEELRRTLEDRERTYQNKVLEERARSRQDLEGIKNQFTSMAAQLESKKLRHGSVTLSNKMKSDRLN</sequence>
<keyword evidence="3" id="KW-1185">Reference proteome</keyword>
<gene>
    <name evidence="2" type="ORF">NESM_000545500</name>
</gene>
<evidence type="ECO:0000256" key="1">
    <source>
        <dbReference type="SAM" id="MobiDB-lite"/>
    </source>
</evidence>
<protein>
    <submittedName>
        <fullName evidence="2">Uncharacterized protein</fullName>
    </submittedName>
</protein>
<proteinExistence type="predicted"/>
<evidence type="ECO:0000313" key="3">
    <source>
        <dbReference type="Proteomes" id="UP001430356"/>
    </source>
</evidence>
<accession>A0AAW0ESI3</accession>
<name>A0AAW0ESI3_9TRYP</name>
<comment type="caution">
    <text evidence="2">The sequence shown here is derived from an EMBL/GenBank/DDBJ whole genome shotgun (WGS) entry which is preliminary data.</text>
</comment>
<organism evidence="2 3">
    <name type="scientific">Novymonas esmeraldas</name>
    <dbReference type="NCBI Taxonomy" id="1808958"/>
    <lineage>
        <taxon>Eukaryota</taxon>
        <taxon>Discoba</taxon>
        <taxon>Euglenozoa</taxon>
        <taxon>Kinetoplastea</taxon>
        <taxon>Metakinetoplastina</taxon>
        <taxon>Trypanosomatida</taxon>
        <taxon>Trypanosomatidae</taxon>
        <taxon>Novymonas</taxon>
    </lineage>
</organism>
<reference evidence="2 3" key="1">
    <citation type="journal article" date="2021" name="MBio">
        <title>A New Model Trypanosomatid, Novymonas esmeraldas: Genomic Perception of Its 'Candidatus Pandoraea novymonadis' Endosymbiont.</title>
        <authorList>
            <person name="Zakharova A."/>
            <person name="Saura A."/>
            <person name="Butenko A."/>
            <person name="Podesvova L."/>
            <person name="Warmusova S."/>
            <person name="Kostygov A.Y."/>
            <person name="Nenarokova A."/>
            <person name="Lukes J."/>
            <person name="Opperdoes F.R."/>
            <person name="Yurchenko V."/>
        </authorList>
    </citation>
    <scope>NUCLEOTIDE SEQUENCE [LARGE SCALE GENOMIC DNA]</scope>
    <source>
        <strain evidence="2 3">E262AT.01</strain>
    </source>
</reference>
<dbReference type="AlphaFoldDB" id="A0AAW0ESI3"/>
<dbReference type="Proteomes" id="UP001430356">
    <property type="component" value="Unassembled WGS sequence"/>
</dbReference>
<feature type="region of interest" description="Disordered" evidence="1">
    <location>
        <begin position="1"/>
        <end position="23"/>
    </location>
</feature>
<dbReference type="EMBL" id="JAECZO010000068">
    <property type="protein sequence ID" value="KAK7196106.1"/>
    <property type="molecule type" value="Genomic_DNA"/>
</dbReference>
<evidence type="ECO:0000313" key="2">
    <source>
        <dbReference type="EMBL" id="KAK7196106.1"/>
    </source>
</evidence>